<dbReference type="Pfam" id="PF00437">
    <property type="entry name" value="T2SSE"/>
    <property type="match status" value="1"/>
</dbReference>
<dbReference type="InterPro" id="IPR027417">
    <property type="entry name" value="P-loop_NTPase"/>
</dbReference>
<name>A0A840WNW2_9ACTN</name>
<dbReference type="SUPFAM" id="SSF52540">
    <property type="entry name" value="P-loop containing nucleoside triphosphate hydrolases"/>
    <property type="match status" value="1"/>
</dbReference>
<dbReference type="AlphaFoldDB" id="A0A840WNW2"/>
<dbReference type="EMBL" id="JACHDO010000001">
    <property type="protein sequence ID" value="MBB5494691.1"/>
    <property type="molecule type" value="Genomic_DNA"/>
</dbReference>
<organism evidence="3 4">
    <name type="scientific">Nocardiopsis metallicus</name>
    <dbReference type="NCBI Taxonomy" id="179819"/>
    <lineage>
        <taxon>Bacteria</taxon>
        <taxon>Bacillati</taxon>
        <taxon>Actinomycetota</taxon>
        <taxon>Actinomycetes</taxon>
        <taxon>Streptosporangiales</taxon>
        <taxon>Nocardiopsidaceae</taxon>
        <taxon>Nocardiopsis</taxon>
    </lineage>
</organism>
<evidence type="ECO:0000256" key="1">
    <source>
        <dbReference type="ARBA" id="ARBA00006611"/>
    </source>
</evidence>
<dbReference type="GO" id="GO:0016887">
    <property type="term" value="F:ATP hydrolysis activity"/>
    <property type="evidence" value="ECO:0007669"/>
    <property type="project" value="InterPro"/>
</dbReference>
<protein>
    <submittedName>
        <fullName evidence="3">Flp pilus assembly CpaF family ATPase</fullName>
    </submittedName>
</protein>
<dbReference type="Gene3D" id="3.30.450.380">
    <property type="match status" value="1"/>
</dbReference>
<dbReference type="CDD" id="cd01130">
    <property type="entry name" value="VirB11-like_ATPase"/>
    <property type="match status" value="1"/>
</dbReference>
<accession>A0A840WNW2</accession>
<evidence type="ECO:0000313" key="3">
    <source>
        <dbReference type="EMBL" id="MBB5494691.1"/>
    </source>
</evidence>
<comment type="caution">
    <text evidence="3">The sequence shown here is derived from an EMBL/GenBank/DDBJ whole genome shotgun (WGS) entry which is preliminary data.</text>
</comment>
<dbReference type="InterPro" id="IPR050921">
    <property type="entry name" value="T4SS_GSP_E_ATPase"/>
</dbReference>
<dbReference type="PANTHER" id="PTHR30486:SF6">
    <property type="entry name" value="TYPE IV PILUS RETRACTATION ATPASE PILT"/>
    <property type="match status" value="1"/>
</dbReference>
<keyword evidence="4" id="KW-1185">Reference proteome</keyword>
<dbReference type="Proteomes" id="UP000579647">
    <property type="component" value="Unassembled WGS sequence"/>
</dbReference>
<dbReference type="InterPro" id="IPR001482">
    <property type="entry name" value="T2SS/T4SS_dom"/>
</dbReference>
<gene>
    <name evidence="3" type="ORF">HNR07_005828</name>
</gene>
<proteinExistence type="inferred from homology"/>
<feature type="domain" description="Bacterial type II secretion system protein E" evidence="2">
    <location>
        <begin position="155"/>
        <end position="366"/>
    </location>
</feature>
<sequence>MDELEVLPAPAQDLDWRVVRQLRDVVVDRLSASRVPQAHQRERGREIIQRTVASWVQEQIASGSRPASSYTTLLQEAIFDSVFQLGRLQSLLRPDVENIEIHGCDTTWLRLQSGELVRGPGVADSDEELVAELQFLASRAGRSLSASHPRLHMELPDGSRLAAVIATTRRPQVVIRRHLLQTATVEDLVTKGALTPALAAFLSAAVRAKRNIVVCGGQNSGKTTLIRSLAGLIPPHERWATAEQEYELHLDKLRQHPHLVSFQAREGGSEIGADGRAAGEVSLQEIVRDSLRMNLSRILVGEVRGSEVIPMLDAMSTGDGGSMCTLHARSAPDAVERLVVLCGRYGVTPDVAYRWIAGAVDLIVHLQMWDESAVGGGRTRFVSQVSEIVGMGEGGRPAINTLFQGQGNIPEAVPTGIAPQCAPELRRNGFDMGWLQHGRVPLAQTGGVW</sequence>
<dbReference type="PANTHER" id="PTHR30486">
    <property type="entry name" value="TWITCHING MOTILITY PROTEIN PILT"/>
    <property type="match status" value="1"/>
</dbReference>
<reference evidence="3 4" key="1">
    <citation type="submission" date="2020-08" db="EMBL/GenBank/DDBJ databases">
        <title>Sequencing the genomes of 1000 actinobacteria strains.</title>
        <authorList>
            <person name="Klenk H.-P."/>
        </authorList>
    </citation>
    <scope>NUCLEOTIDE SEQUENCE [LARGE SCALE GENOMIC DNA]</scope>
    <source>
        <strain evidence="3 4">DSM 44598</strain>
    </source>
</reference>
<evidence type="ECO:0000313" key="4">
    <source>
        <dbReference type="Proteomes" id="UP000579647"/>
    </source>
</evidence>
<comment type="similarity">
    <text evidence="1">Belongs to the GSP E family.</text>
</comment>
<evidence type="ECO:0000259" key="2">
    <source>
        <dbReference type="Pfam" id="PF00437"/>
    </source>
</evidence>
<dbReference type="RefSeq" id="WP_184368554.1">
    <property type="nucleotide sequence ID" value="NZ_BAAAKM010000063.1"/>
</dbReference>
<dbReference type="Gene3D" id="3.40.50.300">
    <property type="entry name" value="P-loop containing nucleotide triphosphate hydrolases"/>
    <property type="match status" value="1"/>
</dbReference>